<dbReference type="InterPro" id="IPR013785">
    <property type="entry name" value="Aldolase_TIM"/>
</dbReference>
<evidence type="ECO:0000313" key="17">
    <source>
        <dbReference type="EMBL" id="QDU35740.1"/>
    </source>
</evidence>
<evidence type="ECO:0000256" key="4">
    <source>
        <dbReference type="ARBA" id="ARBA00022630"/>
    </source>
</evidence>
<keyword evidence="4 12" id="KW-0285">Flavoprotein</keyword>
<gene>
    <name evidence="17" type="primary">dusC_1</name>
    <name evidence="17" type="ORF">Mal4_00220</name>
</gene>
<evidence type="ECO:0000256" key="2">
    <source>
        <dbReference type="ARBA" id="ARBA00002790"/>
    </source>
</evidence>
<keyword evidence="5 12" id="KW-0288">FMN</keyword>
<comment type="catalytic activity">
    <reaction evidence="10">
        <text>a 5,6-dihydrouridine in tRNA + NADP(+) = a uridine in tRNA + NADPH + H(+)</text>
        <dbReference type="Rhea" id="RHEA:23624"/>
        <dbReference type="Rhea" id="RHEA-COMP:13339"/>
        <dbReference type="Rhea" id="RHEA-COMP:13887"/>
        <dbReference type="ChEBI" id="CHEBI:15378"/>
        <dbReference type="ChEBI" id="CHEBI:57783"/>
        <dbReference type="ChEBI" id="CHEBI:58349"/>
        <dbReference type="ChEBI" id="CHEBI:65315"/>
        <dbReference type="ChEBI" id="CHEBI:74443"/>
    </reaction>
</comment>
<feature type="binding site" evidence="14">
    <location>
        <begin position="243"/>
        <end position="244"/>
    </location>
    <ligand>
        <name>FMN</name>
        <dbReference type="ChEBI" id="CHEBI:58210"/>
    </ligand>
</feature>
<evidence type="ECO:0000256" key="12">
    <source>
        <dbReference type="PIRNR" id="PIRNR006621"/>
    </source>
</evidence>
<organism evidence="17 18">
    <name type="scientific">Maioricimonas rarisocia</name>
    <dbReference type="NCBI Taxonomy" id="2528026"/>
    <lineage>
        <taxon>Bacteria</taxon>
        <taxon>Pseudomonadati</taxon>
        <taxon>Planctomycetota</taxon>
        <taxon>Planctomycetia</taxon>
        <taxon>Planctomycetales</taxon>
        <taxon>Planctomycetaceae</taxon>
        <taxon>Maioricimonas</taxon>
    </lineage>
</organism>
<dbReference type="InterPro" id="IPR001269">
    <property type="entry name" value="DUS_fam"/>
</dbReference>
<dbReference type="CDD" id="cd02801">
    <property type="entry name" value="DUS_like_FMN"/>
    <property type="match status" value="1"/>
</dbReference>
<dbReference type="InterPro" id="IPR018517">
    <property type="entry name" value="tRNA_hU_synthase_CS"/>
</dbReference>
<keyword evidence="3" id="KW-0820">tRNA-binding</keyword>
<evidence type="ECO:0000256" key="1">
    <source>
        <dbReference type="ARBA" id="ARBA00001917"/>
    </source>
</evidence>
<keyword evidence="7" id="KW-0521">NADP</keyword>
<feature type="region of interest" description="Disordered" evidence="15">
    <location>
        <begin position="1"/>
        <end position="21"/>
    </location>
</feature>
<evidence type="ECO:0000256" key="13">
    <source>
        <dbReference type="PIRSR" id="PIRSR006621-1"/>
    </source>
</evidence>
<dbReference type="OrthoDB" id="9764501at2"/>
<comment type="similarity">
    <text evidence="12">Belongs to the dus family.</text>
</comment>
<dbReference type="GO" id="GO:0050660">
    <property type="term" value="F:flavin adenine dinucleotide binding"/>
    <property type="evidence" value="ECO:0007669"/>
    <property type="project" value="InterPro"/>
</dbReference>
<evidence type="ECO:0000259" key="16">
    <source>
        <dbReference type="Pfam" id="PF01207"/>
    </source>
</evidence>
<dbReference type="Gene3D" id="1.10.1200.80">
    <property type="entry name" value="Putative flavin oxidoreducatase, domain 2"/>
    <property type="match status" value="1"/>
</dbReference>
<dbReference type="Gene3D" id="3.20.20.70">
    <property type="entry name" value="Aldolase class I"/>
    <property type="match status" value="1"/>
</dbReference>
<dbReference type="EC" id="1.3.1.-" evidence="12"/>
<evidence type="ECO:0000256" key="11">
    <source>
        <dbReference type="ARBA" id="ARBA00048802"/>
    </source>
</evidence>
<proteinExistence type="inferred from homology"/>
<feature type="binding site" evidence="14">
    <location>
        <position position="88"/>
    </location>
    <ligand>
        <name>FMN</name>
        <dbReference type="ChEBI" id="CHEBI:58210"/>
    </ligand>
</feature>
<sequence length="360" mass="39189">MSPAETQAAARTSTEPPLKIGSRTMPSRYFLAPLAGYTHLAFRTALRELGGLGLATTDLVQATMLLSGRPKSMELIATTPADRPLSVQIFSGRPEEVVRAAKWLEDAGYEGVDINMGCPMAKVNGQGGGARLMCDTSGATSLVAGVVNAVQIPVTVKMRLGWDADNLTAPALARAFEQEGVAAITIHGRTRQQGFHGSVDLEGIAATVDAVDSIPVVGNGDVRTIEDAQHMRRVTGCAAIAIGRGAMLDPWLFRKLEDVVERGEEPREPAAEEQIDFLVRHFTLMTEQHGDYSCTLFRKFAGWYGARLGIPEDLEDRLRRFTSIEEFHAIVEQIRERHGERTTTIATALVKVPNGPVERW</sequence>
<evidence type="ECO:0000256" key="8">
    <source>
        <dbReference type="ARBA" id="ARBA00022884"/>
    </source>
</evidence>
<reference evidence="17 18" key="1">
    <citation type="submission" date="2019-02" db="EMBL/GenBank/DDBJ databases">
        <title>Deep-cultivation of Planctomycetes and their phenomic and genomic characterization uncovers novel biology.</title>
        <authorList>
            <person name="Wiegand S."/>
            <person name="Jogler M."/>
            <person name="Boedeker C."/>
            <person name="Pinto D."/>
            <person name="Vollmers J."/>
            <person name="Rivas-Marin E."/>
            <person name="Kohn T."/>
            <person name="Peeters S.H."/>
            <person name="Heuer A."/>
            <person name="Rast P."/>
            <person name="Oberbeckmann S."/>
            <person name="Bunk B."/>
            <person name="Jeske O."/>
            <person name="Meyerdierks A."/>
            <person name="Storesund J.E."/>
            <person name="Kallscheuer N."/>
            <person name="Luecker S."/>
            <person name="Lage O.M."/>
            <person name="Pohl T."/>
            <person name="Merkel B.J."/>
            <person name="Hornburger P."/>
            <person name="Mueller R.-W."/>
            <person name="Bruemmer F."/>
            <person name="Labrenz M."/>
            <person name="Spormann A.M."/>
            <person name="Op den Camp H."/>
            <person name="Overmann J."/>
            <person name="Amann R."/>
            <person name="Jetten M.S.M."/>
            <person name="Mascher T."/>
            <person name="Medema M.H."/>
            <person name="Devos D.P."/>
            <person name="Kaster A.-K."/>
            <person name="Ovreas L."/>
            <person name="Rohde M."/>
            <person name="Galperin M.Y."/>
            <person name="Jogler C."/>
        </authorList>
    </citation>
    <scope>NUCLEOTIDE SEQUENCE [LARGE SCALE GENOMIC DNA]</scope>
    <source>
        <strain evidence="17 18">Mal4</strain>
    </source>
</reference>
<dbReference type="PANTHER" id="PTHR45846">
    <property type="entry name" value="TRNA-DIHYDROURIDINE(47) SYNTHASE [NAD(P)(+)]-LIKE"/>
    <property type="match status" value="1"/>
</dbReference>
<dbReference type="PIRSF" id="PIRSF006621">
    <property type="entry name" value="Dus"/>
    <property type="match status" value="1"/>
</dbReference>
<keyword evidence="18" id="KW-1185">Reference proteome</keyword>
<dbReference type="PANTHER" id="PTHR45846:SF1">
    <property type="entry name" value="TRNA-DIHYDROURIDINE(47) SYNTHASE [NAD(P)(+)]-LIKE"/>
    <property type="match status" value="1"/>
</dbReference>
<keyword evidence="6 12" id="KW-0819">tRNA processing</keyword>
<comment type="function">
    <text evidence="2 12">Catalyzes the synthesis of 5,6-dihydrouridine (D), a modified base found in the D-loop of most tRNAs, via the reduction of the C5-C6 double bond in target uridines.</text>
</comment>
<comment type="catalytic activity">
    <reaction evidence="11">
        <text>a 5,6-dihydrouridine in tRNA + NAD(+) = a uridine in tRNA + NADH + H(+)</text>
        <dbReference type="Rhea" id="RHEA:54452"/>
        <dbReference type="Rhea" id="RHEA-COMP:13339"/>
        <dbReference type="Rhea" id="RHEA-COMP:13887"/>
        <dbReference type="ChEBI" id="CHEBI:15378"/>
        <dbReference type="ChEBI" id="CHEBI:57540"/>
        <dbReference type="ChEBI" id="CHEBI:57945"/>
        <dbReference type="ChEBI" id="CHEBI:65315"/>
        <dbReference type="ChEBI" id="CHEBI:74443"/>
    </reaction>
</comment>
<dbReference type="EMBL" id="CP036275">
    <property type="protein sequence ID" value="QDU35740.1"/>
    <property type="molecule type" value="Genomic_DNA"/>
</dbReference>
<feature type="active site" description="Proton donor" evidence="13">
    <location>
        <position position="118"/>
    </location>
</feature>
<feature type="binding site" evidence="14">
    <location>
        <position position="187"/>
    </location>
    <ligand>
        <name>FMN</name>
        <dbReference type="ChEBI" id="CHEBI:58210"/>
    </ligand>
</feature>
<dbReference type="Pfam" id="PF01207">
    <property type="entry name" value="Dus"/>
    <property type="match status" value="1"/>
</dbReference>
<keyword evidence="8" id="KW-0694">RNA-binding</keyword>
<dbReference type="RefSeq" id="WP_145366445.1">
    <property type="nucleotide sequence ID" value="NZ_CP036275.1"/>
</dbReference>
<dbReference type="Proteomes" id="UP000320496">
    <property type="component" value="Chromosome"/>
</dbReference>
<dbReference type="PROSITE" id="PS01136">
    <property type="entry name" value="UPF0034"/>
    <property type="match status" value="1"/>
</dbReference>
<dbReference type="InterPro" id="IPR024036">
    <property type="entry name" value="tRNA-dHydroUridine_Synthase_C"/>
</dbReference>
<dbReference type="SUPFAM" id="SSF51395">
    <property type="entry name" value="FMN-linked oxidoreductases"/>
    <property type="match status" value="1"/>
</dbReference>
<evidence type="ECO:0000256" key="5">
    <source>
        <dbReference type="ARBA" id="ARBA00022643"/>
    </source>
</evidence>
<dbReference type="GO" id="GO:0017150">
    <property type="term" value="F:tRNA dihydrouridine synthase activity"/>
    <property type="evidence" value="ECO:0007669"/>
    <property type="project" value="InterPro"/>
</dbReference>
<name>A0A517YZT1_9PLAN</name>
<keyword evidence="14" id="KW-0547">Nucleotide-binding</keyword>
<evidence type="ECO:0000313" key="18">
    <source>
        <dbReference type="Proteomes" id="UP000320496"/>
    </source>
</evidence>
<dbReference type="KEGG" id="mri:Mal4_00220"/>
<dbReference type="GO" id="GO:0000049">
    <property type="term" value="F:tRNA binding"/>
    <property type="evidence" value="ECO:0007669"/>
    <property type="project" value="UniProtKB-KW"/>
</dbReference>
<accession>A0A517YZT1</accession>
<evidence type="ECO:0000256" key="7">
    <source>
        <dbReference type="ARBA" id="ARBA00022857"/>
    </source>
</evidence>
<feature type="binding site" evidence="14">
    <location>
        <position position="157"/>
    </location>
    <ligand>
        <name>FMN</name>
        <dbReference type="ChEBI" id="CHEBI:58210"/>
    </ligand>
</feature>
<keyword evidence="9 12" id="KW-0560">Oxidoreductase</keyword>
<feature type="domain" description="DUS-like FMN-binding" evidence="16">
    <location>
        <begin position="31"/>
        <end position="307"/>
    </location>
</feature>
<protein>
    <recommendedName>
        <fullName evidence="12">tRNA-dihydrouridine synthase</fullName>
        <ecNumber evidence="12">1.3.1.-</ecNumber>
    </recommendedName>
</protein>
<evidence type="ECO:0000256" key="9">
    <source>
        <dbReference type="ARBA" id="ARBA00023002"/>
    </source>
</evidence>
<evidence type="ECO:0000256" key="3">
    <source>
        <dbReference type="ARBA" id="ARBA00022555"/>
    </source>
</evidence>
<dbReference type="InterPro" id="IPR035587">
    <property type="entry name" value="DUS-like_FMN-bd"/>
</dbReference>
<evidence type="ECO:0000256" key="6">
    <source>
        <dbReference type="ARBA" id="ARBA00022694"/>
    </source>
</evidence>
<dbReference type="AlphaFoldDB" id="A0A517YZT1"/>
<evidence type="ECO:0000256" key="10">
    <source>
        <dbReference type="ARBA" id="ARBA00048205"/>
    </source>
</evidence>
<evidence type="ECO:0000256" key="15">
    <source>
        <dbReference type="SAM" id="MobiDB-lite"/>
    </source>
</evidence>
<evidence type="ECO:0000256" key="14">
    <source>
        <dbReference type="PIRSR" id="PIRSR006621-2"/>
    </source>
</evidence>
<comment type="cofactor">
    <cofactor evidence="1 12 14">
        <name>FMN</name>
        <dbReference type="ChEBI" id="CHEBI:58210"/>
    </cofactor>
</comment>